<evidence type="ECO:0000256" key="1">
    <source>
        <dbReference type="SAM" id="MobiDB-lite"/>
    </source>
</evidence>
<proteinExistence type="predicted"/>
<protein>
    <submittedName>
        <fullName evidence="2">DNA-binding protein</fullName>
    </submittedName>
</protein>
<dbReference type="EMBL" id="NMPM01000013">
    <property type="protein sequence ID" value="PAV26905.1"/>
    <property type="molecule type" value="Genomic_DNA"/>
</dbReference>
<organism evidence="2 3">
    <name type="scientific">Tamilnaduibacter salinus</name>
    <dbReference type="NCBI Taxonomy" id="1484056"/>
    <lineage>
        <taxon>Bacteria</taxon>
        <taxon>Pseudomonadati</taxon>
        <taxon>Pseudomonadota</taxon>
        <taxon>Gammaproteobacteria</taxon>
        <taxon>Pseudomonadales</taxon>
        <taxon>Marinobacteraceae</taxon>
        <taxon>Tamilnaduibacter</taxon>
    </lineage>
</organism>
<comment type="caution">
    <text evidence="2">The sequence shown here is derived from an EMBL/GenBank/DDBJ whole genome shotgun (WGS) entry which is preliminary data.</text>
</comment>
<evidence type="ECO:0000313" key="3">
    <source>
        <dbReference type="Proteomes" id="UP000218332"/>
    </source>
</evidence>
<keyword evidence="2" id="KW-0238">DNA-binding</keyword>
<reference evidence="2 3" key="1">
    <citation type="submission" date="2017-07" db="EMBL/GenBank/DDBJ databases">
        <title>Tamlnaduibacter salinus (Mi-7) genome sequencing.</title>
        <authorList>
            <person name="Verma A."/>
            <person name="Krishnamurthi S."/>
        </authorList>
    </citation>
    <scope>NUCLEOTIDE SEQUENCE [LARGE SCALE GENOMIC DNA]</scope>
    <source>
        <strain evidence="2 3">Mi-7</strain>
    </source>
</reference>
<dbReference type="Pfam" id="PF09526">
    <property type="entry name" value="DUF2387"/>
    <property type="match status" value="1"/>
</dbReference>
<dbReference type="GO" id="GO:0003677">
    <property type="term" value="F:DNA binding"/>
    <property type="evidence" value="ECO:0007669"/>
    <property type="project" value="UniProtKB-KW"/>
</dbReference>
<keyword evidence="3" id="KW-1185">Reference proteome</keyword>
<feature type="region of interest" description="Disordered" evidence="1">
    <location>
        <begin position="48"/>
        <end position="71"/>
    </location>
</feature>
<dbReference type="Proteomes" id="UP000218332">
    <property type="component" value="Unassembled WGS sequence"/>
</dbReference>
<dbReference type="NCBIfam" id="TIGR02443">
    <property type="entry name" value="YheV family putative zinc ribbon protein"/>
    <property type="match status" value="1"/>
</dbReference>
<feature type="compositionally biased region" description="Basic and acidic residues" evidence="1">
    <location>
        <begin position="54"/>
        <end position="68"/>
    </location>
</feature>
<sequence>MPSPKRFIAGAVCPRCGAMDRLMMHRDGDHQYRECIDCGFEDAQSLVEDATPEPETRVNRRDPSEQHTVEPVVFFKAPADDSDRD</sequence>
<name>A0A2A2I708_9GAMM</name>
<gene>
    <name evidence="2" type="ORF">CF392_03615</name>
</gene>
<dbReference type="InterPro" id="IPR012658">
    <property type="entry name" value="YheV"/>
</dbReference>
<accession>A0A2A2I708</accession>
<dbReference type="RefSeq" id="WP_095610099.1">
    <property type="nucleotide sequence ID" value="NZ_NMPM01000013.1"/>
</dbReference>
<dbReference type="AlphaFoldDB" id="A0A2A2I708"/>
<evidence type="ECO:0000313" key="2">
    <source>
        <dbReference type="EMBL" id="PAV26905.1"/>
    </source>
</evidence>